<comment type="caution">
    <text evidence="2">The sequence shown here is derived from an EMBL/GenBank/DDBJ whole genome shotgun (WGS) entry which is preliminary data.</text>
</comment>
<dbReference type="GO" id="GO:0008239">
    <property type="term" value="F:dipeptidyl-peptidase activity"/>
    <property type="evidence" value="ECO:0007669"/>
    <property type="project" value="InterPro"/>
</dbReference>
<dbReference type="GeneID" id="94289696"/>
<dbReference type="Gene3D" id="2.60.120.260">
    <property type="entry name" value="Galactose-binding domain-like"/>
    <property type="match status" value="1"/>
</dbReference>
<evidence type="ECO:0000259" key="1">
    <source>
        <dbReference type="SMART" id="SM00939"/>
    </source>
</evidence>
<keyword evidence="3" id="KW-1185">Reference proteome</keyword>
<dbReference type="OrthoDB" id="416441at2759"/>
<feature type="domain" description="Xaa-Pro dipeptidyl-peptidase C-terminal" evidence="1">
    <location>
        <begin position="1"/>
        <end position="197"/>
    </location>
</feature>
<name>A0A836L6V6_9TRYP</name>
<sequence length="312" mass="33828">MVAYDLGSSRHLAEVGKDGATTITRPVAVYTPLNHGLVLGEWMGAGVMGETAGDQRIDNSLAVIYTSATLTVAMDILEQSTFSVSLTCNQPKGFLFVQLCDIAADGAATRITYGLKNLVHCGPEAHRAIALVQQGQTVQATVKMDFCGYCVPAAHSQSLSLANYYWPLVWCSPADTTLRLDAATATLRAPLVHPRAPVVPSLDPTPEVAASTLKTVLTPGRVDWLVSYDAVQDTWTCVTNSIGGMFTEGIFRLDHIDPTLEYNLRRELTLSNRNPLSAHYSITKKTQGHPSALHHGREHDEHTPLRCGILVH</sequence>
<evidence type="ECO:0000313" key="2">
    <source>
        <dbReference type="EMBL" id="KAG5500524.1"/>
    </source>
</evidence>
<dbReference type="Proteomes" id="UP000674318">
    <property type="component" value="Chromosome 28"/>
</dbReference>
<dbReference type="RefSeq" id="XP_067755858.1">
    <property type="nucleotide sequence ID" value="XM_067899619.1"/>
</dbReference>
<dbReference type="AlphaFoldDB" id="A0A836L6V6"/>
<gene>
    <name evidence="2" type="ORF">JKF63_03618</name>
</gene>
<dbReference type="KEGG" id="phet:94289696"/>
<dbReference type="InterPro" id="IPR013736">
    <property type="entry name" value="Xaa-Pro_dipept_C"/>
</dbReference>
<organism evidence="2 3">
    <name type="scientific">Porcisia hertigi</name>
    <dbReference type="NCBI Taxonomy" id="2761500"/>
    <lineage>
        <taxon>Eukaryota</taxon>
        <taxon>Discoba</taxon>
        <taxon>Euglenozoa</taxon>
        <taxon>Kinetoplastea</taxon>
        <taxon>Metakinetoplastina</taxon>
        <taxon>Trypanosomatida</taxon>
        <taxon>Trypanosomatidae</taxon>
        <taxon>Leishmaniinae</taxon>
        <taxon>Porcisia</taxon>
    </lineage>
</organism>
<protein>
    <recommendedName>
        <fullName evidence="1">Xaa-Pro dipeptidyl-peptidase C-terminal domain-containing protein</fullName>
    </recommendedName>
</protein>
<reference evidence="2 3" key="1">
    <citation type="submission" date="2021-02" db="EMBL/GenBank/DDBJ databases">
        <title>Porcisia hertigi Genome sequencing and assembly.</title>
        <authorList>
            <person name="Almutairi H."/>
            <person name="Gatherer D."/>
        </authorList>
    </citation>
    <scope>NUCLEOTIDE SEQUENCE [LARGE SCALE GENOMIC DNA]</scope>
    <source>
        <strain evidence="2 3">C119</strain>
    </source>
</reference>
<accession>A0A836L6V6</accession>
<proteinExistence type="predicted"/>
<dbReference type="InterPro" id="IPR008979">
    <property type="entry name" value="Galactose-bd-like_sf"/>
</dbReference>
<evidence type="ECO:0000313" key="3">
    <source>
        <dbReference type="Proteomes" id="UP000674318"/>
    </source>
</evidence>
<dbReference type="EMBL" id="JAFJZO010000028">
    <property type="protein sequence ID" value="KAG5500524.1"/>
    <property type="molecule type" value="Genomic_DNA"/>
</dbReference>
<dbReference type="SUPFAM" id="SSF49785">
    <property type="entry name" value="Galactose-binding domain-like"/>
    <property type="match status" value="1"/>
</dbReference>
<dbReference type="Pfam" id="PF08530">
    <property type="entry name" value="PepX_C"/>
    <property type="match status" value="1"/>
</dbReference>
<dbReference type="SMART" id="SM00939">
    <property type="entry name" value="PepX_C"/>
    <property type="match status" value="1"/>
</dbReference>